<dbReference type="RefSeq" id="WP_115939122.1">
    <property type="nucleotide sequence ID" value="NZ_QRDW01000015.1"/>
</dbReference>
<dbReference type="Gene3D" id="3.40.50.2000">
    <property type="entry name" value="Glycogen Phosphorylase B"/>
    <property type="match status" value="2"/>
</dbReference>
<protein>
    <submittedName>
        <fullName evidence="1">Glycosyl transferase family 1</fullName>
    </submittedName>
</protein>
<accession>A0A3D9H470</accession>
<sequence>MKIFINRKVIRGPWGGANSFLVALGRWLEKHGHIVTNKINEDFDIALLNALTLELNLETVKKIYDRGIPIIHRKTGMVVSGSPEIRAMRDGVVEGDRRQIAFSPYVKHSIFQSQYSRDFFTQEGFSGEATVIRNGVDENIFNLFHPRWFGLKHEKRNYWDGKNPLKVLAVSWSCDPAKGFELYQKIDKEIAGRIDVQVTFVGRLPEGVMFENIPTNRPLPHRKLAEFYRSNHVLLFLGREETCSNTILEGMNCGLPVIFHPSGSSPENVGENGVAYEGNFFHCLESIKKNYHDMVERLEHNPYRISLVGPQYEDVLKRVYQEHVMSSGNGQGLDLRQAI</sequence>
<proteinExistence type="predicted"/>
<comment type="caution">
    <text evidence="1">The sequence shown here is derived from an EMBL/GenBank/DDBJ whole genome shotgun (WGS) entry which is preliminary data.</text>
</comment>
<evidence type="ECO:0000313" key="1">
    <source>
        <dbReference type="EMBL" id="RED44285.1"/>
    </source>
</evidence>
<evidence type="ECO:0000313" key="2">
    <source>
        <dbReference type="Proteomes" id="UP000256845"/>
    </source>
</evidence>
<reference evidence="1 2" key="1">
    <citation type="submission" date="2018-07" db="EMBL/GenBank/DDBJ databases">
        <title>Genomic Encyclopedia of Type Strains, Phase III (KMG-III): the genomes of soil and plant-associated and newly described type strains.</title>
        <authorList>
            <person name="Whitman W."/>
        </authorList>
    </citation>
    <scope>NUCLEOTIDE SEQUENCE [LARGE SCALE GENOMIC DNA]</scope>
    <source>
        <strain evidence="1 2">CECT 8488</strain>
    </source>
</reference>
<dbReference type="Proteomes" id="UP000256845">
    <property type="component" value="Unassembled WGS sequence"/>
</dbReference>
<dbReference type="GO" id="GO:0016740">
    <property type="term" value="F:transferase activity"/>
    <property type="evidence" value="ECO:0007669"/>
    <property type="project" value="UniProtKB-KW"/>
</dbReference>
<gene>
    <name evidence="1" type="ORF">DFP90_11538</name>
</gene>
<organism evidence="1 2">
    <name type="scientific">Aestuariispira insulae</name>
    <dbReference type="NCBI Taxonomy" id="1461337"/>
    <lineage>
        <taxon>Bacteria</taxon>
        <taxon>Pseudomonadati</taxon>
        <taxon>Pseudomonadota</taxon>
        <taxon>Alphaproteobacteria</taxon>
        <taxon>Rhodospirillales</taxon>
        <taxon>Kiloniellaceae</taxon>
        <taxon>Aestuariispira</taxon>
    </lineage>
</organism>
<dbReference type="EMBL" id="QRDW01000015">
    <property type="protein sequence ID" value="RED44285.1"/>
    <property type="molecule type" value="Genomic_DNA"/>
</dbReference>
<dbReference type="OrthoDB" id="5509989at2"/>
<dbReference type="SUPFAM" id="SSF53756">
    <property type="entry name" value="UDP-Glycosyltransferase/glycogen phosphorylase"/>
    <property type="match status" value="1"/>
</dbReference>
<name>A0A3D9H470_9PROT</name>
<keyword evidence="1" id="KW-0808">Transferase</keyword>
<keyword evidence="2" id="KW-1185">Reference proteome</keyword>
<dbReference type="Pfam" id="PF13692">
    <property type="entry name" value="Glyco_trans_1_4"/>
    <property type="match status" value="1"/>
</dbReference>
<dbReference type="AlphaFoldDB" id="A0A3D9H470"/>